<comment type="catalytic activity">
    <reaction evidence="11">
        <text>8-oxo-GTP + H2O = 8-oxo-GMP + diphosphate + H(+)</text>
        <dbReference type="Rhea" id="RHEA:67616"/>
        <dbReference type="ChEBI" id="CHEBI:15377"/>
        <dbReference type="ChEBI" id="CHEBI:15378"/>
        <dbReference type="ChEBI" id="CHEBI:33019"/>
        <dbReference type="ChEBI" id="CHEBI:143553"/>
        <dbReference type="ChEBI" id="CHEBI:145694"/>
    </reaction>
</comment>
<evidence type="ECO:0000256" key="7">
    <source>
        <dbReference type="ARBA" id="ARBA00022801"/>
    </source>
</evidence>
<dbReference type="InterPro" id="IPR020476">
    <property type="entry name" value="Nudix_hydrolase"/>
</dbReference>
<dbReference type="NCBIfam" id="TIGR00586">
    <property type="entry name" value="mutt"/>
    <property type="match status" value="1"/>
</dbReference>
<dbReference type="InterPro" id="IPR015797">
    <property type="entry name" value="NUDIX_hydrolase-like_dom_sf"/>
</dbReference>
<evidence type="ECO:0000256" key="4">
    <source>
        <dbReference type="ARBA" id="ARBA00022705"/>
    </source>
</evidence>
<dbReference type="PROSITE" id="PS51462">
    <property type="entry name" value="NUDIX"/>
    <property type="match status" value="1"/>
</dbReference>
<dbReference type="InterPro" id="IPR020084">
    <property type="entry name" value="NUDIX_hydrolase_CS"/>
</dbReference>
<keyword evidence="21" id="KW-1185">Reference proteome</keyword>
<evidence type="ECO:0000256" key="3">
    <source>
        <dbReference type="ARBA" id="ARBA00022457"/>
    </source>
</evidence>
<evidence type="ECO:0000256" key="16">
    <source>
        <dbReference type="ARBA" id="ARBA00042798"/>
    </source>
</evidence>
<dbReference type="FunFam" id="3.90.79.10:FF:000014">
    <property type="entry name" value="8-oxo-dGTP diphosphatase MutT"/>
    <property type="match status" value="1"/>
</dbReference>
<dbReference type="Gene3D" id="3.90.79.10">
    <property type="entry name" value="Nucleoside Triphosphate Pyrophosphohydrolase"/>
    <property type="match status" value="1"/>
</dbReference>
<keyword evidence="4" id="KW-0235">DNA replication</keyword>
<dbReference type="GO" id="GO:0044716">
    <property type="term" value="F:8-oxo-GDP phosphatase activity"/>
    <property type="evidence" value="ECO:0007669"/>
    <property type="project" value="TreeGrafter"/>
</dbReference>
<dbReference type="GO" id="GO:0006281">
    <property type="term" value="P:DNA repair"/>
    <property type="evidence" value="ECO:0007669"/>
    <property type="project" value="UniProtKB-KW"/>
</dbReference>
<proteinExistence type="inferred from homology"/>
<evidence type="ECO:0000256" key="12">
    <source>
        <dbReference type="ARBA" id="ARBA00038905"/>
    </source>
</evidence>
<organism evidence="20 21">
    <name type="scientific">Pseudidiomarina indica</name>
    <dbReference type="NCBI Taxonomy" id="1159017"/>
    <lineage>
        <taxon>Bacteria</taxon>
        <taxon>Pseudomonadati</taxon>
        <taxon>Pseudomonadota</taxon>
        <taxon>Gammaproteobacteria</taxon>
        <taxon>Alteromonadales</taxon>
        <taxon>Idiomarinaceae</taxon>
        <taxon>Pseudidiomarina</taxon>
    </lineage>
</organism>
<feature type="domain" description="Nudix hydrolase" evidence="19">
    <location>
        <begin position="5"/>
        <end position="133"/>
    </location>
</feature>
<keyword evidence="7" id="KW-0378">Hydrolase</keyword>
<reference evidence="21" key="1">
    <citation type="submission" date="2016-10" db="EMBL/GenBank/DDBJ databases">
        <authorList>
            <person name="Varghese N."/>
            <person name="Submissions S."/>
        </authorList>
    </citation>
    <scope>NUCLEOTIDE SEQUENCE [LARGE SCALE GENOMIC DNA]</scope>
    <source>
        <strain evidence="21">CGMCC 1.10824</strain>
    </source>
</reference>
<keyword evidence="8 18" id="KW-0460">Magnesium</keyword>
<dbReference type="PROSITE" id="PS00893">
    <property type="entry name" value="NUDIX_BOX"/>
    <property type="match status" value="1"/>
</dbReference>
<dbReference type="EC" id="3.6.1.55" evidence="12"/>
<evidence type="ECO:0000259" key="19">
    <source>
        <dbReference type="PROSITE" id="PS51462"/>
    </source>
</evidence>
<keyword evidence="6" id="KW-0227">DNA damage</keyword>
<dbReference type="GO" id="GO:0006260">
    <property type="term" value="P:DNA replication"/>
    <property type="evidence" value="ECO:0007669"/>
    <property type="project" value="UniProtKB-KW"/>
</dbReference>
<comment type="cofactor">
    <cofactor evidence="1 18">
        <name>Mg(2+)</name>
        <dbReference type="ChEBI" id="CHEBI:18420"/>
    </cofactor>
</comment>
<feature type="binding site" evidence="17">
    <location>
        <begin position="37"/>
        <end position="40"/>
    </location>
    <ligand>
        <name>8-oxo-dGTP</name>
        <dbReference type="ChEBI" id="CHEBI:77896"/>
    </ligand>
</feature>
<evidence type="ECO:0000256" key="8">
    <source>
        <dbReference type="ARBA" id="ARBA00022842"/>
    </source>
</evidence>
<feature type="binding site" evidence="17">
    <location>
        <position position="31"/>
    </location>
    <ligand>
        <name>8-oxo-dGTP</name>
        <dbReference type="ChEBI" id="CHEBI:77896"/>
    </ligand>
</feature>
<dbReference type="Pfam" id="PF14815">
    <property type="entry name" value="NUDIX_4"/>
    <property type="match status" value="1"/>
</dbReference>
<evidence type="ECO:0000313" key="20">
    <source>
        <dbReference type="EMBL" id="SDB18277.1"/>
    </source>
</evidence>
<evidence type="ECO:0000256" key="6">
    <source>
        <dbReference type="ARBA" id="ARBA00022763"/>
    </source>
</evidence>
<dbReference type="PANTHER" id="PTHR47707">
    <property type="entry name" value="8-OXO-DGTP DIPHOSPHATASE"/>
    <property type="match status" value="1"/>
</dbReference>
<protein>
    <recommendedName>
        <fullName evidence="13">8-oxo-dGTP diphosphatase</fullName>
        <ecNumber evidence="12">3.6.1.55</ecNumber>
    </recommendedName>
    <alternativeName>
        <fullName evidence="16">7,8-dihydro-8-oxoguanine-triphosphatase</fullName>
    </alternativeName>
    <alternativeName>
        <fullName evidence="15">Mutator protein MutT</fullName>
    </alternativeName>
    <alternativeName>
        <fullName evidence="14">dGTP pyrophosphohydrolase</fullName>
    </alternativeName>
</protein>
<evidence type="ECO:0000256" key="10">
    <source>
        <dbReference type="ARBA" id="ARBA00035861"/>
    </source>
</evidence>
<feature type="binding site" evidence="18">
    <location>
        <position position="40"/>
    </location>
    <ligand>
        <name>Mg(2+)</name>
        <dbReference type="ChEBI" id="CHEBI:18420"/>
    </ligand>
</feature>
<comment type="similarity">
    <text evidence="2">Belongs to the Nudix hydrolase family.</text>
</comment>
<keyword evidence="5 18" id="KW-0479">Metal-binding</keyword>
<dbReference type="GO" id="GO:0008413">
    <property type="term" value="F:8-oxo-7,8-dihydroguanosine triphosphate pyrophosphatase activity"/>
    <property type="evidence" value="ECO:0007669"/>
    <property type="project" value="InterPro"/>
</dbReference>
<feature type="binding site" evidence="17">
    <location>
        <position position="122"/>
    </location>
    <ligand>
        <name>8-oxo-dGTP</name>
        <dbReference type="ChEBI" id="CHEBI:77896"/>
    </ligand>
</feature>
<keyword evidence="3" id="KW-0515">Mutator protein</keyword>
<feature type="binding site" evidence="18">
    <location>
        <position position="60"/>
    </location>
    <ligand>
        <name>Mg(2+)</name>
        <dbReference type="ChEBI" id="CHEBI:18420"/>
    </ligand>
</feature>
<evidence type="ECO:0000256" key="1">
    <source>
        <dbReference type="ARBA" id="ARBA00001946"/>
    </source>
</evidence>
<dbReference type="AlphaFoldDB" id="A0A1G6BCC1"/>
<dbReference type="SUPFAM" id="SSF55811">
    <property type="entry name" value="Nudix"/>
    <property type="match status" value="1"/>
</dbReference>
<dbReference type="InterPro" id="IPR003561">
    <property type="entry name" value="Mutator_MutT"/>
</dbReference>
<evidence type="ECO:0000256" key="9">
    <source>
        <dbReference type="ARBA" id="ARBA00023204"/>
    </source>
</evidence>
<evidence type="ECO:0000256" key="2">
    <source>
        <dbReference type="ARBA" id="ARBA00005582"/>
    </source>
</evidence>
<dbReference type="STRING" id="1159017.SAMN02927930_00691"/>
<dbReference type="Proteomes" id="UP000199626">
    <property type="component" value="Unassembled WGS sequence"/>
</dbReference>
<evidence type="ECO:0000313" key="21">
    <source>
        <dbReference type="Proteomes" id="UP000199626"/>
    </source>
</evidence>
<dbReference type="PRINTS" id="PR01401">
    <property type="entry name" value="MUTATORMUTT"/>
</dbReference>
<dbReference type="EMBL" id="FMXN01000003">
    <property type="protein sequence ID" value="SDB18277.1"/>
    <property type="molecule type" value="Genomic_DNA"/>
</dbReference>
<evidence type="ECO:0000256" key="17">
    <source>
        <dbReference type="PIRSR" id="PIRSR603561-1"/>
    </source>
</evidence>
<dbReference type="CDD" id="cd03425">
    <property type="entry name" value="NUDIX_MutT_NudA_like"/>
    <property type="match status" value="1"/>
</dbReference>
<feature type="binding site" evidence="17">
    <location>
        <position position="26"/>
    </location>
    <ligand>
        <name>8-oxo-dGTP</name>
        <dbReference type="ChEBI" id="CHEBI:77896"/>
    </ligand>
</feature>
<dbReference type="GO" id="GO:0035539">
    <property type="term" value="F:8-oxo-7,8-dihydrodeoxyguanosine triphosphate pyrophosphatase activity"/>
    <property type="evidence" value="ECO:0007669"/>
    <property type="project" value="UniProtKB-EC"/>
</dbReference>
<dbReference type="InterPro" id="IPR029119">
    <property type="entry name" value="MutY_C"/>
</dbReference>
<name>A0A1G6BCC1_9GAMM</name>
<evidence type="ECO:0000256" key="13">
    <source>
        <dbReference type="ARBA" id="ARBA00040794"/>
    </source>
</evidence>
<dbReference type="GO" id="GO:0044715">
    <property type="term" value="F:8-oxo-dGDP phosphatase activity"/>
    <property type="evidence" value="ECO:0007669"/>
    <property type="project" value="TreeGrafter"/>
</dbReference>
<accession>A0A1G6BCC1</accession>
<dbReference type="PRINTS" id="PR00502">
    <property type="entry name" value="NUDIXFAMILY"/>
</dbReference>
<evidence type="ECO:0000256" key="14">
    <source>
        <dbReference type="ARBA" id="ARBA00041592"/>
    </source>
</evidence>
<evidence type="ECO:0000256" key="11">
    <source>
        <dbReference type="ARBA" id="ARBA00036904"/>
    </source>
</evidence>
<gene>
    <name evidence="20" type="ORF">SAMN02927930_00691</name>
</gene>
<dbReference type="InterPro" id="IPR000086">
    <property type="entry name" value="NUDIX_hydrolase_dom"/>
</dbReference>
<dbReference type="RefSeq" id="WP_092591787.1">
    <property type="nucleotide sequence ID" value="NZ_FMXN01000003.1"/>
</dbReference>
<evidence type="ECO:0000256" key="18">
    <source>
        <dbReference type="PIRSR" id="PIRSR603561-2"/>
    </source>
</evidence>
<evidence type="ECO:0000256" key="5">
    <source>
        <dbReference type="ARBA" id="ARBA00022723"/>
    </source>
</evidence>
<sequence length="140" mass="15812">MVASKRTHVAVGVILNPDGQVFISRRHAHLHQGNKWEFPGGKVEAGEDVYQALCRELLEECNIQVKTAAPFTLISHDYPDKQVLLDVWLVTAFSGQPQQQEGQEWRWVARHELTAYPFPVANEIIIERLQDAPEMLGAKG</sequence>
<dbReference type="PANTHER" id="PTHR47707:SF1">
    <property type="entry name" value="NUDIX HYDROLASE FAMILY PROTEIN"/>
    <property type="match status" value="1"/>
</dbReference>
<dbReference type="GO" id="GO:0046872">
    <property type="term" value="F:metal ion binding"/>
    <property type="evidence" value="ECO:0007669"/>
    <property type="project" value="UniProtKB-KW"/>
</dbReference>
<evidence type="ECO:0000256" key="15">
    <source>
        <dbReference type="ARBA" id="ARBA00041979"/>
    </source>
</evidence>
<dbReference type="InterPro" id="IPR047127">
    <property type="entry name" value="MutT-like"/>
</dbReference>
<keyword evidence="9" id="KW-0234">DNA repair</keyword>
<comment type="catalytic activity">
    <reaction evidence="10">
        <text>8-oxo-dGTP + H2O = 8-oxo-dGMP + diphosphate + H(+)</text>
        <dbReference type="Rhea" id="RHEA:31575"/>
        <dbReference type="ChEBI" id="CHEBI:15377"/>
        <dbReference type="ChEBI" id="CHEBI:15378"/>
        <dbReference type="ChEBI" id="CHEBI:33019"/>
        <dbReference type="ChEBI" id="CHEBI:63224"/>
        <dbReference type="ChEBI" id="CHEBI:77896"/>
        <dbReference type="EC" id="3.6.1.55"/>
    </reaction>
</comment>
<dbReference type="OrthoDB" id="9810648at2"/>